<evidence type="ECO:0000256" key="4">
    <source>
        <dbReference type="ARBA" id="ARBA00022692"/>
    </source>
</evidence>
<dbReference type="GO" id="GO:0005886">
    <property type="term" value="C:plasma membrane"/>
    <property type="evidence" value="ECO:0007669"/>
    <property type="project" value="UniProtKB-SubCell"/>
</dbReference>
<dbReference type="InterPro" id="IPR018107">
    <property type="entry name" value="Na-dicarboxylate_symporter_CS"/>
</dbReference>
<keyword evidence="6 8" id="KW-1133">Transmembrane helix</keyword>
<evidence type="ECO:0000256" key="7">
    <source>
        <dbReference type="ARBA" id="ARBA00023136"/>
    </source>
</evidence>
<keyword evidence="2" id="KW-0813">Transport</keyword>
<dbReference type="PRINTS" id="PR00173">
    <property type="entry name" value="EDTRNSPORT"/>
</dbReference>
<evidence type="ECO:0000256" key="3">
    <source>
        <dbReference type="ARBA" id="ARBA00022475"/>
    </source>
</evidence>
<dbReference type="KEGG" id="gba:J421_3611"/>
<evidence type="ECO:0000313" key="9">
    <source>
        <dbReference type="EMBL" id="AHG91148.1"/>
    </source>
</evidence>
<dbReference type="InterPro" id="IPR036458">
    <property type="entry name" value="Na:dicarbo_symporter_sf"/>
</dbReference>
<feature type="transmembrane region" description="Helical" evidence="8">
    <location>
        <begin position="378"/>
        <end position="401"/>
    </location>
</feature>
<evidence type="ECO:0000256" key="5">
    <source>
        <dbReference type="ARBA" id="ARBA00022847"/>
    </source>
</evidence>
<proteinExistence type="predicted"/>
<keyword evidence="3" id="KW-1003">Cell membrane</keyword>
<evidence type="ECO:0000256" key="8">
    <source>
        <dbReference type="SAM" id="Phobius"/>
    </source>
</evidence>
<organism evidence="9 10">
    <name type="scientific">Gemmatirosa kalamazoonensis</name>
    <dbReference type="NCBI Taxonomy" id="861299"/>
    <lineage>
        <taxon>Bacteria</taxon>
        <taxon>Pseudomonadati</taxon>
        <taxon>Gemmatimonadota</taxon>
        <taxon>Gemmatimonadia</taxon>
        <taxon>Gemmatimonadales</taxon>
        <taxon>Gemmatimonadaceae</taxon>
        <taxon>Gemmatirosa</taxon>
    </lineage>
</organism>
<dbReference type="eggNOG" id="COG1301">
    <property type="taxonomic scope" value="Bacteria"/>
</dbReference>
<feature type="transmembrane region" description="Helical" evidence="8">
    <location>
        <begin position="66"/>
        <end position="90"/>
    </location>
</feature>
<feature type="transmembrane region" description="Helical" evidence="8">
    <location>
        <begin position="253"/>
        <end position="272"/>
    </location>
</feature>
<dbReference type="PATRIC" id="fig|861299.3.peg.3666"/>
<evidence type="ECO:0000256" key="1">
    <source>
        <dbReference type="ARBA" id="ARBA00004651"/>
    </source>
</evidence>
<protein>
    <submittedName>
        <fullName evidence="9">Sodium:dicarboxylate symporter</fullName>
    </submittedName>
</protein>
<sequence>MAASSPPHYTPLAPPPAVKPRGLRRVTLTQWIMLSLVVGVIVGALFPDAQRAQHGGWSASDLRVLATVFIRMIKSLIVPLIASTLIVGIAGHGDDMKKVGRLAFRSIVYFEIVTTLALVVGLTAVNLVRPGEGVTLPTEAGSDITSLATKTPTFSGVIEHTVPQSFFEAASANEVLQIVFFTILFAVALAKLPAGRPKTFMLELCESVSQIMFKFVGLVMAYAPIGIGAAIAVTVAKSGLGVLLNLAQLVGTLYGALIVFLLGVLLPVALVFRIPLSRFVRAVREPFLIAFSTASSEAALPRAMQAMEAFGVPKRIVAFVMPTGYSFNLDGSTLYLALASVFVAQAAHIDMPLGTQILMMLTLMLTSKGVAAVPRASLVILSGALTQFNLPLAGIAVILGVDALMDMARTSVNLVGNCLATAVMARWEGELGTDPAHAVERAAEIERQEHMAPTM</sequence>
<feature type="transmembrane region" description="Helical" evidence="8">
    <location>
        <begin position="28"/>
        <end position="46"/>
    </location>
</feature>
<dbReference type="InterPro" id="IPR001991">
    <property type="entry name" value="Na-dicarboxylate_symporter"/>
</dbReference>
<dbReference type="Proteomes" id="UP000019151">
    <property type="component" value="Chromosome"/>
</dbReference>
<dbReference type="PANTHER" id="PTHR42865">
    <property type="entry name" value="PROTON/GLUTAMATE-ASPARTATE SYMPORTER"/>
    <property type="match status" value="1"/>
</dbReference>
<feature type="transmembrane region" description="Helical" evidence="8">
    <location>
        <begin position="102"/>
        <end position="128"/>
    </location>
</feature>
<dbReference type="PROSITE" id="PS00714">
    <property type="entry name" value="NA_DICARBOXYL_SYMP_2"/>
    <property type="match status" value="1"/>
</dbReference>
<accession>W0RNV8</accession>
<dbReference type="GO" id="GO:0006835">
    <property type="term" value="P:dicarboxylic acid transport"/>
    <property type="evidence" value="ECO:0007669"/>
    <property type="project" value="TreeGrafter"/>
</dbReference>
<evidence type="ECO:0000313" key="10">
    <source>
        <dbReference type="Proteomes" id="UP000019151"/>
    </source>
</evidence>
<name>W0RNV8_9BACT</name>
<dbReference type="OrthoDB" id="9768885at2"/>
<dbReference type="InParanoid" id="W0RNV8"/>
<gene>
    <name evidence="9" type="ORF">J421_3611</name>
</gene>
<feature type="transmembrane region" description="Helical" evidence="8">
    <location>
        <begin position="175"/>
        <end position="194"/>
    </location>
</feature>
<evidence type="ECO:0000256" key="2">
    <source>
        <dbReference type="ARBA" id="ARBA00022448"/>
    </source>
</evidence>
<dbReference type="SUPFAM" id="SSF118215">
    <property type="entry name" value="Proton glutamate symport protein"/>
    <property type="match status" value="1"/>
</dbReference>
<keyword evidence="5" id="KW-0769">Symport</keyword>
<keyword evidence="4 8" id="KW-0812">Transmembrane</keyword>
<dbReference type="EMBL" id="CP007128">
    <property type="protein sequence ID" value="AHG91148.1"/>
    <property type="molecule type" value="Genomic_DNA"/>
</dbReference>
<dbReference type="RefSeq" id="WP_025412605.1">
    <property type="nucleotide sequence ID" value="NZ_CP007128.1"/>
</dbReference>
<keyword evidence="10" id="KW-1185">Reference proteome</keyword>
<keyword evidence="7 8" id="KW-0472">Membrane</keyword>
<reference evidence="9 10" key="1">
    <citation type="journal article" date="2014" name="Genome Announc.">
        <title>Genome Sequence and Methylome of Soil Bacterium Gemmatirosa kalamazoonensis KBS708T, a Member of the Rarely Cultivated Gemmatimonadetes Phylum.</title>
        <authorList>
            <person name="Debruyn J.M."/>
            <person name="Radosevich M."/>
            <person name="Wommack K.E."/>
            <person name="Polson S.W."/>
            <person name="Hauser L.J."/>
            <person name="Fawaz M.N."/>
            <person name="Korlach J."/>
            <person name="Tsai Y.C."/>
        </authorList>
    </citation>
    <scope>NUCLEOTIDE SEQUENCE [LARGE SCALE GENOMIC DNA]</scope>
    <source>
        <strain evidence="9 10">KBS708</strain>
    </source>
</reference>
<dbReference type="Pfam" id="PF00375">
    <property type="entry name" value="SDF"/>
    <property type="match status" value="1"/>
</dbReference>
<dbReference type="AlphaFoldDB" id="W0RNV8"/>
<dbReference type="PANTHER" id="PTHR42865:SF7">
    <property type="entry name" value="PROTON_GLUTAMATE-ASPARTATE SYMPORTER"/>
    <property type="match status" value="1"/>
</dbReference>
<dbReference type="GO" id="GO:0015293">
    <property type="term" value="F:symporter activity"/>
    <property type="evidence" value="ECO:0007669"/>
    <property type="project" value="UniProtKB-KW"/>
</dbReference>
<dbReference type="FunFam" id="1.10.3860.10:FF:000001">
    <property type="entry name" value="C4-dicarboxylate transport protein"/>
    <property type="match status" value="1"/>
</dbReference>
<dbReference type="Gene3D" id="1.10.3860.10">
    <property type="entry name" value="Sodium:dicarboxylate symporter"/>
    <property type="match status" value="1"/>
</dbReference>
<dbReference type="HOGENOM" id="CLU_019375_7_0_0"/>
<evidence type="ECO:0000256" key="6">
    <source>
        <dbReference type="ARBA" id="ARBA00022989"/>
    </source>
</evidence>
<feature type="transmembrane region" description="Helical" evidence="8">
    <location>
        <begin position="215"/>
        <end position="233"/>
    </location>
</feature>
<comment type="subcellular location">
    <subcellularLocation>
        <location evidence="1">Cell membrane</location>
        <topology evidence="1">Multi-pass membrane protein</topology>
    </subcellularLocation>
</comment>
<dbReference type="STRING" id="861299.J421_3611"/>